<proteinExistence type="predicted"/>
<dbReference type="PANTHER" id="PTHR46704:SF9">
    <property type="entry name" value="BHLH DOMAIN-CONTAINING PROTEIN"/>
    <property type="match status" value="1"/>
</dbReference>
<reference evidence="1" key="2">
    <citation type="submission" date="2022-10" db="EMBL/GenBank/DDBJ databases">
        <authorList>
            <consortium name="ENA_rothamsted_submissions"/>
            <consortium name="culmorum"/>
            <person name="King R."/>
        </authorList>
    </citation>
    <scope>NUCLEOTIDE SEQUENCE</scope>
</reference>
<evidence type="ECO:0000313" key="1">
    <source>
        <dbReference type="EMBL" id="CAG9818898.1"/>
    </source>
</evidence>
<reference evidence="1" key="1">
    <citation type="submission" date="2022-01" db="EMBL/GenBank/DDBJ databases">
        <authorList>
            <person name="King R."/>
        </authorList>
    </citation>
    <scope>NUCLEOTIDE SEQUENCE</scope>
</reference>
<dbReference type="Proteomes" id="UP001153737">
    <property type="component" value="Chromosome 2"/>
</dbReference>
<dbReference type="AlphaFoldDB" id="A0A9N9SJ11"/>
<name>A0A9N9SJ11_PHACE</name>
<evidence type="ECO:0000313" key="2">
    <source>
        <dbReference type="Proteomes" id="UP001153737"/>
    </source>
</evidence>
<dbReference type="PANTHER" id="PTHR46704">
    <property type="entry name" value="CXC DOMAIN-CONTAINING PROTEIN-RELATED"/>
    <property type="match status" value="1"/>
</dbReference>
<protein>
    <submittedName>
        <fullName evidence="1">Uncharacterized protein</fullName>
    </submittedName>
</protein>
<dbReference type="OrthoDB" id="342131at2759"/>
<accession>A0A9N9SJ11</accession>
<dbReference type="EMBL" id="OU896708">
    <property type="protein sequence ID" value="CAG9818898.1"/>
    <property type="molecule type" value="Genomic_DNA"/>
</dbReference>
<sequence length="366" mass="41099">MNRPISSVEPIWPPNINNLSIDDFQGPKILLTFFAKLLDSTRNEVVIRYIAQDILYAVSCGEFLTPKHLILPLAINFVTGNVEVIKWLNRLAHGCSVTKLLEIDNAWCIEKQNLSLALSLSVPLPSDVHQSIPTVLAFDNIDRLEETLKENRLNYLPTIDSPATEKATVLRILRRSEGIRKYLQIDYIVVVESLDTLVEDQEVSTSDRRPSERNVGLTYYTPKQGRILSRLLTHTHLPGLSSLDQMHLLALADTVSTCDTDLAEHFAIDAAKSRMTHTSQCHPDLRSQRIIRDEKDVTALAELLANECTNPFDTNPSDIVHLSTGISVDASTASDLIDSETEGEKAYQEFTFRLANEEGFHKPIKK</sequence>
<keyword evidence="2" id="KW-1185">Reference proteome</keyword>
<organism evidence="1 2">
    <name type="scientific">Phaedon cochleariae</name>
    <name type="common">Mustard beetle</name>
    <dbReference type="NCBI Taxonomy" id="80249"/>
    <lineage>
        <taxon>Eukaryota</taxon>
        <taxon>Metazoa</taxon>
        <taxon>Ecdysozoa</taxon>
        <taxon>Arthropoda</taxon>
        <taxon>Hexapoda</taxon>
        <taxon>Insecta</taxon>
        <taxon>Pterygota</taxon>
        <taxon>Neoptera</taxon>
        <taxon>Endopterygota</taxon>
        <taxon>Coleoptera</taxon>
        <taxon>Polyphaga</taxon>
        <taxon>Cucujiformia</taxon>
        <taxon>Chrysomeloidea</taxon>
        <taxon>Chrysomelidae</taxon>
        <taxon>Chrysomelinae</taxon>
        <taxon>Chrysomelini</taxon>
        <taxon>Phaedon</taxon>
    </lineage>
</organism>
<gene>
    <name evidence="1" type="ORF">PHAECO_LOCUS6671</name>
</gene>